<name>A0ABV2VH35_9ACTN</name>
<dbReference type="SUPFAM" id="SSF82784">
    <property type="entry name" value="OsmC-like"/>
    <property type="match status" value="1"/>
</dbReference>
<dbReference type="InterPro" id="IPR015946">
    <property type="entry name" value="KH_dom-like_a/b"/>
</dbReference>
<dbReference type="GO" id="GO:0004601">
    <property type="term" value="F:peroxidase activity"/>
    <property type="evidence" value="ECO:0007669"/>
    <property type="project" value="UniProtKB-KW"/>
</dbReference>
<organism evidence="1 2">
    <name type="scientific">Micromonospora fulviviridis</name>
    <dbReference type="NCBI Taxonomy" id="47860"/>
    <lineage>
        <taxon>Bacteria</taxon>
        <taxon>Bacillati</taxon>
        <taxon>Actinomycetota</taxon>
        <taxon>Actinomycetes</taxon>
        <taxon>Micromonosporales</taxon>
        <taxon>Micromonosporaceae</taxon>
        <taxon>Micromonospora</taxon>
    </lineage>
</organism>
<dbReference type="Proteomes" id="UP001550348">
    <property type="component" value="Unassembled WGS sequence"/>
</dbReference>
<dbReference type="EMBL" id="JBEXRX010000004">
    <property type="protein sequence ID" value="MEU0150941.1"/>
    <property type="molecule type" value="Genomic_DNA"/>
</dbReference>
<keyword evidence="2" id="KW-1185">Reference proteome</keyword>
<evidence type="ECO:0000313" key="2">
    <source>
        <dbReference type="Proteomes" id="UP001550348"/>
    </source>
</evidence>
<keyword evidence="1" id="KW-0560">Oxidoreductase</keyword>
<comment type="caution">
    <text evidence="1">The sequence shown here is derived from an EMBL/GenBank/DDBJ whole genome shotgun (WGS) entry which is preliminary data.</text>
</comment>
<sequence length="140" mass="14595">MTFEVRTRSLPGRPAAIGAAGPFTLVVDRPTDGGGDGLGFNGGQLLYLAVAGCVSNDLFREARAAGITLHRVEVTVHGDFTGDPAVSTEVGYDVRVEGDATAARLRDLVARVDAIAEIPNSLRRGTPVRLRHAEVAGTTG</sequence>
<accession>A0ABV2VH35</accession>
<keyword evidence="1" id="KW-0575">Peroxidase</keyword>
<protein>
    <submittedName>
        <fullName evidence="1">OsmC family protein</fullName>
        <ecNumber evidence="1">1.11.1.-</ecNumber>
    </submittedName>
</protein>
<dbReference type="InterPro" id="IPR003718">
    <property type="entry name" value="OsmC/Ohr_fam"/>
</dbReference>
<dbReference type="Gene3D" id="3.30.300.20">
    <property type="match status" value="1"/>
</dbReference>
<gene>
    <name evidence="1" type="ORF">ABZ071_03255</name>
</gene>
<dbReference type="RefSeq" id="WP_355663099.1">
    <property type="nucleotide sequence ID" value="NZ_JBEXRX010000004.1"/>
</dbReference>
<dbReference type="EC" id="1.11.1.-" evidence="1"/>
<proteinExistence type="predicted"/>
<dbReference type="InterPro" id="IPR036102">
    <property type="entry name" value="OsmC/Ohrsf"/>
</dbReference>
<evidence type="ECO:0000313" key="1">
    <source>
        <dbReference type="EMBL" id="MEU0150941.1"/>
    </source>
</evidence>
<reference evidence="1 2" key="1">
    <citation type="submission" date="2024-06" db="EMBL/GenBank/DDBJ databases">
        <title>The Natural Products Discovery Center: Release of the First 8490 Sequenced Strains for Exploring Actinobacteria Biosynthetic Diversity.</title>
        <authorList>
            <person name="Kalkreuter E."/>
            <person name="Kautsar S.A."/>
            <person name="Yang D."/>
            <person name="Bader C.D."/>
            <person name="Teijaro C.N."/>
            <person name="Fluegel L."/>
            <person name="Davis C.M."/>
            <person name="Simpson J.R."/>
            <person name="Lauterbach L."/>
            <person name="Steele A.D."/>
            <person name="Gui C."/>
            <person name="Meng S."/>
            <person name="Li G."/>
            <person name="Viehrig K."/>
            <person name="Ye F."/>
            <person name="Su P."/>
            <person name="Kiefer A.F."/>
            <person name="Nichols A."/>
            <person name="Cepeda A.J."/>
            <person name="Yan W."/>
            <person name="Fan B."/>
            <person name="Jiang Y."/>
            <person name="Adhikari A."/>
            <person name="Zheng C.-J."/>
            <person name="Schuster L."/>
            <person name="Cowan T.M."/>
            <person name="Smanski M.J."/>
            <person name="Chevrette M.G."/>
            <person name="De Carvalho L.P.S."/>
            <person name="Shen B."/>
        </authorList>
    </citation>
    <scope>NUCLEOTIDE SEQUENCE [LARGE SCALE GENOMIC DNA]</scope>
    <source>
        <strain evidence="1 2">NPDC006286</strain>
    </source>
</reference>
<dbReference type="Pfam" id="PF02566">
    <property type="entry name" value="OsmC"/>
    <property type="match status" value="1"/>
</dbReference>